<dbReference type="HOGENOM" id="CLU_522835_0_0_1"/>
<dbReference type="VEuPathDB" id="FungiDB:NECHADRAFT_83387"/>
<evidence type="ECO:0000313" key="4">
    <source>
        <dbReference type="Proteomes" id="UP000005206"/>
    </source>
</evidence>
<name>C7Z3W0_FUSV7</name>
<dbReference type="AlphaFoldDB" id="C7Z3W0"/>
<accession>C7Z3W0</accession>
<evidence type="ECO:0000256" key="2">
    <source>
        <dbReference type="SAM" id="SignalP"/>
    </source>
</evidence>
<sequence length="521" mass="59893">MKLTFVAATAVFSTANALYIPNSHAQRYPPHIDDGGYHVKDPYYNPGNRPDLTQMLRPSRPIWPFARVIPTKRPDEFQHGIPLESKPLPDHITPPQDKKKEPLSYVKGCGSTQYENEESEHRVHYSHIQVHKAVPRSLEKRQKGPDPSKVDVESKDAVASLLDKVAQQNKPLIPKNLGAKTNGTSADEVKKNERVIIYPKSKPKQHHHEFLERLIGKVEQQTKASDVSGTEKHGKETTNQKDCDKEKNDELLESVIDKVEKRVKPQTPKFSGDTYKGKATEGADEKLIEDVIEKVEDRAQPQIPKEKGKVADDDEVLEDLLEQAKLQHKTRVPRWVSVYTPSPIEKRRKKMKKERTKQVKKQQDKKRITKMTDRGLRGYSPEYLSGLLRLEYDELCDHHPQNCIKAKGTQREFTRETLEAKARLEDMKKHAMMYTTPEDFKAQRFRMGEKDEALSETEFWKDKRVGLWYPGKYLFHSKMEGEELERFNKGLDELGLRKLGYQGEILLTTKGMGFVIGLGQA</sequence>
<dbReference type="Proteomes" id="UP000005206">
    <property type="component" value="Chromosome 8"/>
</dbReference>
<protein>
    <submittedName>
        <fullName evidence="3">Uncharacterized protein</fullName>
    </submittedName>
</protein>
<feature type="region of interest" description="Disordered" evidence="1">
    <location>
        <begin position="221"/>
        <end position="242"/>
    </location>
</feature>
<feature type="chain" id="PRO_5002988464" evidence="2">
    <location>
        <begin position="18"/>
        <end position="521"/>
    </location>
</feature>
<dbReference type="OrthoDB" id="5061380at2759"/>
<keyword evidence="4" id="KW-1185">Reference proteome</keyword>
<dbReference type="GeneID" id="9675495"/>
<proteinExistence type="predicted"/>
<feature type="region of interest" description="Disordered" evidence="1">
    <location>
        <begin position="346"/>
        <end position="367"/>
    </location>
</feature>
<evidence type="ECO:0000313" key="3">
    <source>
        <dbReference type="EMBL" id="EEU41372.1"/>
    </source>
</evidence>
<dbReference type="InParanoid" id="C7Z3W0"/>
<feature type="signal peptide" evidence="2">
    <location>
        <begin position="1"/>
        <end position="17"/>
    </location>
</feature>
<organism evidence="3 4">
    <name type="scientific">Fusarium vanettenii (strain ATCC MYA-4622 / CBS 123669 / FGSC 9596 / NRRL 45880 / 77-13-4)</name>
    <name type="common">Fusarium solani subsp. pisi</name>
    <dbReference type="NCBI Taxonomy" id="660122"/>
    <lineage>
        <taxon>Eukaryota</taxon>
        <taxon>Fungi</taxon>
        <taxon>Dikarya</taxon>
        <taxon>Ascomycota</taxon>
        <taxon>Pezizomycotina</taxon>
        <taxon>Sordariomycetes</taxon>
        <taxon>Hypocreomycetidae</taxon>
        <taxon>Hypocreales</taxon>
        <taxon>Nectriaceae</taxon>
        <taxon>Fusarium</taxon>
        <taxon>Fusarium solani species complex</taxon>
        <taxon>Fusarium vanettenii</taxon>
    </lineage>
</organism>
<dbReference type="KEGG" id="nhe:NECHADRAFT_83387"/>
<feature type="compositionally biased region" description="Basic residues" evidence="1">
    <location>
        <begin position="346"/>
        <end position="360"/>
    </location>
</feature>
<feature type="region of interest" description="Disordered" evidence="1">
    <location>
        <begin position="80"/>
        <end position="104"/>
    </location>
</feature>
<dbReference type="RefSeq" id="XP_003047085.1">
    <property type="nucleotide sequence ID" value="XM_003047039.1"/>
</dbReference>
<dbReference type="EMBL" id="GG698909">
    <property type="protein sequence ID" value="EEU41372.1"/>
    <property type="molecule type" value="Genomic_DNA"/>
</dbReference>
<gene>
    <name evidence="3" type="ORF">NECHADRAFT_83387</name>
</gene>
<feature type="compositionally biased region" description="Basic and acidic residues" evidence="1">
    <location>
        <begin position="229"/>
        <end position="242"/>
    </location>
</feature>
<keyword evidence="2" id="KW-0732">Signal</keyword>
<reference evidence="3 4" key="1">
    <citation type="journal article" date="2009" name="PLoS Genet.">
        <title>The genome of Nectria haematococca: contribution of supernumerary chromosomes to gene expansion.</title>
        <authorList>
            <person name="Coleman J.J."/>
            <person name="Rounsley S.D."/>
            <person name="Rodriguez-Carres M."/>
            <person name="Kuo A."/>
            <person name="Wasmann C.C."/>
            <person name="Grimwood J."/>
            <person name="Schmutz J."/>
            <person name="Taga M."/>
            <person name="White G.J."/>
            <person name="Zhou S."/>
            <person name="Schwartz D.C."/>
            <person name="Freitag M."/>
            <person name="Ma L.J."/>
            <person name="Danchin E.G."/>
            <person name="Henrissat B."/>
            <person name="Coutinho P.M."/>
            <person name="Nelson D.R."/>
            <person name="Straney D."/>
            <person name="Napoli C.A."/>
            <person name="Barker B.M."/>
            <person name="Gribskov M."/>
            <person name="Rep M."/>
            <person name="Kroken S."/>
            <person name="Molnar I."/>
            <person name="Rensing C."/>
            <person name="Kennell J.C."/>
            <person name="Zamora J."/>
            <person name="Farman M.L."/>
            <person name="Selker E.U."/>
            <person name="Salamov A."/>
            <person name="Shapiro H."/>
            <person name="Pangilinan J."/>
            <person name="Lindquist E."/>
            <person name="Lamers C."/>
            <person name="Grigoriev I.V."/>
            <person name="Geiser D.M."/>
            <person name="Covert S.F."/>
            <person name="Temporini E."/>
            <person name="Vanetten H.D."/>
        </authorList>
    </citation>
    <scope>NUCLEOTIDE SEQUENCE [LARGE SCALE GENOMIC DNA]</scope>
    <source>
        <strain evidence="4">ATCC MYA-4622 / CBS 123669 / FGSC 9596 / NRRL 45880 / 77-13-4</strain>
    </source>
</reference>
<evidence type="ECO:0000256" key="1">
    <source>
        <dbReference type="SAM" id="MobiDB-lite"/>
    </source>
</evidence>